<organism evidence="1 2">
    <name type="scientific">Plectus sambesii</name>
    <dbReference type="NCBI Taxonomy" id="2011161"/>
    <lineage>
        <taxon>Eukaryota</taxon>
        <taxon>Metazoa</taxon>
        <taxon>Ecdysozoa</taxon>
        <taxon>Nematoda</taxon>
        <taxon>Chromadorea</taxon>
        <taxon>Plectida</taxon>
        <taxon>Plectina</taxon>
        <taxon>Plectoidea</taxon>
        <taxon>Plectidae</taxon>
        <taxon>Plectus</taxon>
    </lineage>
</organism>
<evidence type="ECO:0000313" key="2">
    <source>
        <dbReference type="WBParaSite" id="PSAMB.scaffold8766size5813.g31777.t1"/>
    </source>
</evidence>
<reference evidence="2" key="1">
    <citation type="submission" date="2022-11" db="UniProtKB">
        <authorList>
            <consortium name="WormBaseParasite"/>
        </authorList>
    </citation>
    <scope>IDENTIFICATION</scope>
</reference>
<dbReference type="WBParaSite" id="PSAMB.scaffold8766size5813.g31777.t1">
    <property type="protein sequence ID" value="PSAMB.scaffold8766size5813.g31777.t1"/>
    <property type="gene ID" value="PSAMB.scaffold8766size5813.g31777"/>
</dbReference>
<dbReference type="AlphaFoldDB" id="A0A914XKW8"/>
<dbReference type="Gene3D" id="2.20.25.240">
    <property type="match status" value="1"/>
</dbReference>
<evidence type="ECO:0000313" key="1">
    <source>
        <dbReference type="Proteomes" id="UP000887566"/>
    </source>
</evidence>
<sequence length="140" mass="15848">MCDLEFIEKYTNKGKTAAILDGYAYIRDIDLADNKVRMKCIHYSACKSNIWARDGKALTLQSGKVFGHEHTHEIESENIEACKRVQVFKAQVKEQPYANLNQLVTSARSCEAVVASAMPGTEQMKKTGWRVKRKVSYTLT</sequence>
<protein>
    <submittedName>
        <fullName evidence="2">FLYWCH-type domain-containing protein</fullName>
    </submittedName>
</protein>
<proteinExistence type="predicted"/>
<name>A0A914XKW8_9BILA</name>
<accession>A0A914XKW8</accession>
<dbReference type="Proteomes" id="UP000887566">
    <property type="component" value="Unplaced"/>
</dbReference>
<keyword evidence="1" id="KW-1185">Reference proteome</keyword>